<organism evidence="1 2">
    <name type="scientific">Sphingobacterium zeae</name>
    <dbReference type="NCBI Taxonomy" id="1776859"/>
    <lineage>
        <taxon>Bacteria</taxon>
        <taxon>Pseudomonadati</taxon>
        <taxon>Bacteroidota</taxon>
        <taxon>Sphingobacteriia</taxon>
        <taxon>Sphingobacteriales</taxon>
        <taxon>Sphingobacteriaceae</taxon>
        <taxon>Sphingobacterium</taxon>
    </lineage>
</organism>
<keyword evidence="2" id="KW-1185">Reference proteome</keyword>
<name>A0ABU0UAI4_9SPHI</name>
<dbReference type="Proteomes" id="UP001244640">
    <property type="component" value="Unassembled WGS sequence"/>
</dbReference>
<accession>A0ABU0UAI4</accession>
<gene>
    <name evidence="1" type="ORF">QE382_003860</name>
</gene>
<reference evidence="1 2" key="1">
    <citation type="submission" date="2023-07" db="EMBL/GenBank/DDBJ databases">
        <title>Functional and genomic diversity of the sorghum phyllosphere microbiome.</title>
        <authorList>
            <person name="Shade A."/>
        </authorList>
    </citation>
    <scope>NUCLEOTIDE SEQUENCE [LARGE SCALE GENOMIC DNA]</scope>
    <source>
        <strain evidence="1 2">SORGH_AS_0892</strain>
    </source>
</reference>
<evidence type="ECO:0008006" key="3">
    <source>
        <dbReference type="Google" id="ProtNLM"/>
    </source>
</evidence>
<dbReference type="RefSeq" id="WP_307187295.1">
    <property type="nucleotide sequence ID" value="NZ_JAUTBA010000001.1"/>
</dbReference>
<sequence length="403" mass="47032">METKKDFIYQINETTAKHGLNNYNQFNVFRTMFKMTEEKHLHSRFIAFLLNPQGTHGRGTKFLELFLEELEMPNFRLDGATVVPDEVGKSELDNIDILIRNAHKEAIIIENKIFAGDSNKLELESEKMRDADPNRFQLPRYYNKVIAKGFKVVHILYLTIDGRPPSFYDKFPQCVKDLLIRKEHLKHIQKWLTRCISELVDDNDLKRAIIQYKQASLEFLNDIQLAEDLKIITAANLDEGYNFWINKEIEGVNQAELVLAQFKHVKWHTVYEFFSNLRERIGSTFGVEVFEIENKQITALTHRNIKTKISLSFRKNEVLYYVCNDSNGFSIGMVKESKSKEDYTLLLGNRYANFDFSEKEVFDLVNPLFSNDLVDKIVSECQAFVHKQELIVAANKDFSLEKS</sequence>
<protein>
    <recommendedName>
        <fullName evidence="3">PD-(D/E)XK nuclease superfamily protein</fullName>
    </recommendedName>
</protein>
<proteinExistence type="predicted"/>
<dbReference type="Pfam" id="PF14281">
    <property type="entry name" value="PDDEXK_4"/>
    <property type="match status" value="1"/>
</dbReference>
<evidence type="ECO:0000313" key="1">
    <source>
        <dbReference type="EMBL" id="MDQ1151876.1"/>
    </source>
</evidence>
<dbReference type="EMBL" id="JAUTBA010000001">
    <property type="protein sequence ID" value="MDQ1151876.1"/>
    <property type="molecule type" value="Genomic_DNA"/>
</dbReference>
<dbReference type="InterPro" id="IPR029470">
    <property type="entry name" value="PDDEXK_4"/>
</dbReference>
<evidence type="ECO:0000313" key="2">
    <source>
        <dbReference type="Proteomes" id="UP001244640"/>
    </source>
</evidence>
<comment type="caution">
    <text evidence="1">The sequence shown here is derived from an EMBL/GenBank/DDBJ whole genome shotgun (WGS) entry which is preliminary data.</text>
</comment>